<dbReference type="OrthoDB" id="6436820at2759"/>
<dbReference type="EMBL" id="BMAW01096912">
    <property type="protein sequence ID" value="GFS76986.1"/>
    <property type="molecule type" value="Genomic_DNA"/>
</dbReference>
<dbReference type="Proteomes" id="UP000887013">
    <property type="component" value="Unassembled WGS sequence"/>
</dbReference>
<reference evidence="1" key="1">
    <citation type="submission" date="2020-08" db="EMBL/GenBank/DDBJ databases">
        <title>Multicomponent nature underlies the extraordinary mechanical properties of spider dragline silk.</title>
        <authorList>
            <person name="Kono N."/>
            <person name="Nakamura H."/>
            <person name="Mori M."/>
            <person name="Yoshida Y."/>
            <person name="Ohtoshi R."/>
            <person name="Malay A.D."/>
            <person name="Moran D.A.P."/>
            <person name="Tomita M."/>
            <person name="Numata K."/>
            <person name="Arakawa K."/>
        </authorList>
    </citation>
    <scope>NUCLEOTIDE SEQUENCE</scope>
</reference>
<dbReference type="PANTHER" id="PTHR22955:SF77">
    <property type="entry name" value="ASPARTIC PUTATIVE DOMAIN-CONTAINING PROTEIN-RELATED"/>
    <property type="match status" value="1"/>
</dbReference>
<evidence type="ECO:0000313" key="2">
    <source>
        <dbReference type="Proteomes" id="UP000887013"/>
    </source>
</evidence>
<organism evidence="1 2">
    <name type="scientific">Nephila pilipes</name>
    <name type="common">Giant wood spider</name>
    <name type="synonym">Nephila maculata</name>
    <dbReference type="NCBI Taxonomy" id="299642"/>
    <lineage>
        <taxon>Eukaryota</taxon>
        <taxon>Metazoa</taxon>
        <taxon>Ecdysozoa</taxon>
        <taxon>Arthropoda</taxon>
        <taxon>Chelicerata</taxon>
        <taxon>Arachnida</taxon>
        <taxon>Araneae</taxon>
        <taxon>Araneomorphae</taxon>
        <taxon>Entelegynae</taxon>
        <taxon>Araneoidea</taxon>
        <taxon>Nephilidae</taxon>
        <taxon>Nephila</taxon>
    </lineage>
</organism>
<protein>
    <submittedName>
        <fullName evidence="1">Uncharacterized protein</fullName>
    </submittedName>
</protein>
<comment type="caution">
    <text evidence="1">The sequence shown here is derived from an EMBL/GenBank/DDBJ whole genome shotgun (WGS) entry which is preliminary data.</text>
</comment>
<dbReference type="PANTHER" id="PTHR22955">
    <property type="entry name" value="RETROTRANSPOSON"/>
    <property type="match status" value="1"/>
</dbReference>
<dbReference type="AlphaFoldDB" id="A0A8X6MTC5"/>
<keyword evidence="2" id="KW-1185">Reference proteome</keyword>
<dbReference type="Pfam" id="PF05380">
    <property type="entry name" value="Peptidase_A17"/>
    <property type="match status" value="1"/>
</dbReference>
<dbReference type="InterPro" id="IPR008042">
    <property type="entry name" value="Retrotrans_Pao"/>
</dbReference>
<evidence type="ECO:0000313" key="1">
    <source>
        <dbReference type="EMBL" id="GFS76986.1"/>
    </source>
</evidence>
<gene>
    <name evidence="1" type="primary">AVEN_202539_1</name>
    <name evidence="1" type="ORF">NPIL_41141</name>
</gene>
<proteinExistence type="predicted"/>
<name>A0A8X6MTC5_NEPPI</name>
<sequence>MNLFQIYKLKTVTYGTTPACYLSARVLKQLAIDEKDNFLIAANIVLQDMYLDDILTGCSNLKKLVQQFESDGMSLHEWCFLHSNGDLTYLQSDQLSEEGTVKTLSVLRNSSSDTFCFKVHITETLVFAERDVFSQIARLFDPLDILGPVIRKDKFFMQGLWLLKVDWHEKVPAAVAKKWSVLVQFLPAWKR</sequence>
<accession>A0A8X6MTC5</accession>